<reference evidence="2" key="1">
    <citation type="journal article" date="2020" name="Nature">
        <title>Giant virus diversity and host interactions through global metagenomics.</title>
        <authorList>
            <person name="Schulz F."/>
            <person name="Roux S."/>
            <person name="Paez-Espino D."/>
            <person name="Jungbluth S."/>
            <person name="Walsh D.A."/>
            <person name="Denef V.J."/>
            <person name="McMahon K.D."/>
            <person name="Konstantinidis K.T."/>
            <person name="Eloe-Fadrosh E.A."/>
            <person name="Kyrpides N.C."/>
            <person name="Woyke T."/>
        </authorList>
    </citation>
    <scope>NUCLEOTIDE SEQUENCE</scope>
    <source>
        <strain evidence="2">GVMAG-M-3300023184-177</strain>
    </source>
</reference>
<dbReference type="SUPFAM" id="SSF56219">
    <property type="entry name" value="DNase I-like"/>
    <property type="match status" value="1"/>
</dbReference>
<dbReference type="PANTHER" id="PTHR14859">
    <property type="entry name" value="CALCOFLUOR WHITE HYPERSENSITIVE PROTEIN PRECURSOR"/>
    <property type="match status" value="1"/>
</dbReference>
<dbReference type="EMBL" id="MN740018">
    <property type="protein sequence ID" value="QHT84482.1"/>
    <property type="molecule type" value="Genomic_DNA"/>
</dbReference>
<dbReference type="GO" id="GO:0006506">
    <property type="term" value="P:GPI anchor biosynthetic process"/>
    <property type="evidence" value="ECO:0007669"/>
    <property type="project" value="TreeGrafter"/>
</dbReference>
<organism evidence="2">
    <name type="scientific">viral metagenome</name>
    <dbReference type="NCBI Taxonomy" id="1070528"/>
    <lineage>
        <taxon>unclassified sequences</taxon>
        <taxon>metagenomes</taxon>
        <taxon>organismal metagenomes</taxon>
    </lineage>
</organism>
<sequence>MSFNKQPIFWCCDKQINPLFDNINEKDYDKPLILLNNQYLNKYITNEKNDIMINYYIKSMKDISIITVFPKAISQEDNMKKLFSKLKENGIVHYTKYIKVNFYTMYNIVYQLYAHERRMKLNNLILYKLNKLGFTDIHSKNKILVIVYSHKNKEIPLQGNSSPFKMQLRELFLLKETDSLYDFLHVNNDDNEAYEYSNIYFNKNTMKFLKKQQSWKILDMKYTIRLFNRLKEFYNKYSLAELENSIIFSSGILFTYGLREINDLDVIMLSSNNINNNIIDDFNKDNKKKNFDLDISYEKSPKFNEEWIKELNVRASMCGAKDYQELILNPDYHYYFMGFKFLRLKCDILTRFKRGRPAQITDLLILRQALNLNYNISIPSETKTYDESKKMDVIKKVDENDFLKTIKFYLQKRYYIDVSIENIKQWIKNPESLSGGTNININHELIKLEDMSNKKYVYPSMEELIKMGYNTNVVIYSSTKPYLYPGEDFDYSISKYFCKVDSVIESKGKNIRILTFNMHNMISRCNQGISPVFGNNLNPFQKSRDIKRFIDFFKKADADILCLQEIVPITKEKIDNDIKDYEYIRNNFNFEYFNELMEQIGYKYKVISSCQNGNFLKEEHRNYYYLGNAIYSKHPLINSQIYQYSFMNRNFIVSTVKYNFKTFNIVNIHWEFFKEDDKLIKQTKLLIDKLRELYNLRNIIICGDFNINLLIKREGKRYIDWEVKTEFIKKHTGIFYSAFRQSKATNFAQGDTTDYILVSKKNILKHVNSNIIQTDISDHYAVYSDFTFY</sequence>
<evidence type="ECO:0000313" key="2">
    <source>
        <dbReference type="EMBL" id="QHT84482.1"/>
    </source>
</evidence>
<dbReference type="InterPro" id="IPR036691">
    <property type="entry name" value="Endo/exonu/phosph_ase_sf"/>
</dbReference>
<name>A0A6C0HVD3_9ZZZZ</name>
<feature type="domain" description="Endonuclease/exonuclease/phosphatase" evidence="1">
    <location>
        <begin position="542"/>
        <end position="779"/>
    </location>
</feature>
<proteinExistence type="predicted"/>
<protein>
    <recommendedName>
        <fullName evidence="1">Endonuclease/exonuclease/phosphatase domain-containing protein</fullName>
    </recommendedName>
</protein>
<accession>A0A6C0HVD3</accession>
<dbReference type="GO" id="GO:0016020">
    <property type="term" value="C:membrane"/>
    <property type="evidence" value="ECO:0007669"/>
    <property type="project" value="GOC"/>
</dbReference>
<dbReference type="AlphaFoldDB" id="A0A6C0HVD3"/>
<evidence type="ECO:0000259" key="1">
    <source>
        <dbReference type="Pfam" id="PF03372"/>
    </source>
</evidence>
<dbReference type="PANTHER" id="PTHR14859:SF1">
    <property type="entry name" value="PGAP2-INTERACTING PROTEIN"/>
    <property type="match status" value="1"/>
</dbReference>
<dbReference type="Gene3D" id="3.60.10.10">
    <property type="entry name" value="Endonuclease/exonuclease/phosphatase"/>
    <property type="match status" value="1"/>
</dbReference>
<dbReference type="Pfam" id="PF03372">
    <property type="entry name" value="Exo_endo_phos"/>
    <property type="match status" value="1"/>
</dbReference>
<dbReference type="GO" id="GO:0003824">
    <property type="term" value="F:catalytic activity"/>
    <property type="evidence" value="ECO:0007669"/>
    <property type="project" value="InterPro"/>
</dbReference>
<dbReference type="InterPro" id="IPR005135">
    <property type="entry name" value="Endo/exonuclease/phosphatase"/>
</dbReference>
<dbReference type="InterPro" id="IPR051916">
    <property type="entry name" value="GPI-anchor_lipid_remodeler"/>
</dbReference>